<sequence length="123" mass="13398">MRATFRVVSRWDNGFQGEIALVNRGRDALEGWSLAFRPGWQLVEMWNGRCHAETDGTLTVEAGDVAQVLPPGTGTSIGFIASGLPDDPPALHCEARRSPAALSRSFRPVRHRARQEEGSAQSA</sequence>
<proteinExistence type="predicted"/>
<reference evidence="3 4" key="1">
    <citation type="submission" date="2024-09" db="EMBL/GenBank/DDBJ databases">
        <authorList>
            <person name="Sun Q."/>
            <person name="Mori K."/>
        </authorList>
    </citation>
    <scope>NUCLEOTIDE SEQUENCE [LARGE SCALE GENOMIC DNA]</scope>
    <source>
        <strain evidence="3 4">TBRC 5777</strain>
    </source>
</reference>
<evidence type="ECO:0000313" key="3">
    <source>
        <dbReference type="EMBL" id="MFC0410891.1"/>
    </source>
</evidence>
<feature type="region of interest" description="Disordered" evidence="1">
    <location>
        <begin position="97"/>
        <end position="123"/>
    </location>
</feature>
<dbReference type="PROSITE" id="PS51173">
    <property type="entry name" value="CBM2"/>
    <property type="match status" value="1"/>
</dbReference>
<dbReference type="Proteomes" id="UP001589865">
    <property type="component" value="Unassembled WGS sequence"/>
</dbReference>
<dbReference type="EMBL" id="JBHLUN010000021">
    <property type="protein sequence ID" value="MFC0410891.1"/>
    <property type="molecule type" value="Genomic_DNA"/>
</dbReference>
<protein>
    <submittedName>
        <fullName evidence="3">Cellulose binding domain-containing protein</fullName>
    </submittedName>
</protein>
<evidence type="ECO:0000259" key="2">
    <source>
        <dbReference type="PROSITE" id="PS51173"/>
    </source>
</evidence>
<dbReference type="Gene3D" id="2.60.40.290">
    <property type="match status" value="1"/>
</dbReference>
<feature type="domain" description="CBM2" evidence="2">
    <location>
        <begin position="1"/>
        <end position="96"/>
    </location>
</feature>
<keyword evidence="4" id="KW-1185">Reference proteome</keyword>
<dbReference type="InterPro" id="IPR012291">
    <property type="entry name" value="CBM2_carb-bd_dom_sf"/>
</dbReference>
<organism evidence="3 4">
    <name type="scientific">Roseomonas elaeocarpi</name>
    <dbReference type="NCBI Taxonomy" id="907779"/>
    <lineage>
        <taxon>Bacteria</taxon>
        <taxon>Pseudomonadati</taxon>
        <taxon>Pseudomonadota</taxon>
        <taxon>Alphaproteobacteria</taxon>
        <taxon>Acetobacterales</taxon>
        <taxon>Roseomonadaceae</taxon>
        <taxon>Roseomonas</taxon>
    </lineage>
</organism>
<dbReference type="RefSeq" id="WP_377046650.1">
    <property type="nucleotide sequence ID" value="NZ_JBHLUN010000021.1"/>
</dbReference>
<dbReference type="InterPro" id="IPR001919">
    <property type="entry name" value="CBD2"/>
</dbReference>
<accession>A0ABV6JYS8</accession>
<dbReference type="SUPFAM" id="SSF49384">
    <property type="entry name" value="Carbohydrate-binding domain"/>
    <property type="match status" value="1"/>
</dbReference>
<evidence type="ECO:0000256" key="1">
    <source>
        <dbReference type="SAM" id="MobiDB-lite"/>
    </source>
</evidence>
<evidence type="ECO:0000313" key="4">
    <source>
        <dbReference type="Proteomes" id="UP001589865"/>
    </source>
</evidence>
<dbReference type="InterPro" id="IPR008965">
    <property type="entry name" value="CBM2/CBM3_carb-bd_dom_sf"/>
</dbReference>
<name>A0ABV6JYS8_9PROT</name>
<gene>
    <name evidence="3" type="ORF">ACFFGY_21820</name>
</gene>
<dbReference type="Pfam" id="PF00553">
    <property type="entry name" value="CBM_2"/>
    <property type="match status" value="1"/>
</dbReference>
<comment type="caution">
    <text evidence="3">The sequence shown here is derived from an EMBL/GenBank/DDBJ whole genome shotgun (WGS) entry which is preliminary data.</text>
</comment>
<dbReference type="SMART" id="SM00637">
    <property type="entry name" value="CBD_II"/>
    <property type="match status" value="1"/>
</dbReference>